<feature type="modified residue" description="N4-methylasparagine" evidence="6">
    <location>
        <position position="72"/>
    </location>
</feature>
<sequence length="187" mass="18878">MLDAFSRAATAADASGSFIGGGQLAALKTFVAEGNKRLDAVKAISTSASCIVTDSVAGMICENPGLTSPGGNCYSNRRMAACLRDGEIVLRYVAYALLAGDGSVLQDRCLNGLKETYAALGVPTGSVARAVAIMKACAVAHINGTNGDRGPQATNNTINLGTTAKGDCSALASEAASYFDAVSTSIS</sequence>
<evidence type="ECO:0000256" key="1">
    <source>
        <dbReference type="ARBA" id="ARBA00004445"/>
    </source>
</evidence>
<accession>A0A0G2J4X2</accession>
<dbReference type="GO" id="GO:0016787">
    <property type="term" value="F:hydrolase activity"/>
    <property type="evidence" value="ECO:0007669"/>
    <property type="project" value="UniProtKB-KW"/>
</dbReference>
<feature type="binding site" evidence="5">
    <location>
        <position position="72"/>
    </location>
    <ligand>
        <name>(2R,3E)-phycocyanobilin</name>
        <dbReference type="ChEBI" id="CHEBI:85275"/>
        <label>2</label>
    </ligand>
</feature>
<feature type="binding site" evidence="5">
    <location>
        <position position="39"/>
    </location>
    <ligand>
        <name>(2R,3E)-phycocyanobilin</name>
        <dbReference type="ChEBI" id="CHEBI:85275"/>
        <label>1</label>
    </ligand>
</feature>
<keyword evidence="8" id="KW-0378">Hydrolase</keyword>
<keyword evidence="4 7" id="KW-0089">Bile pigment</keyword>
<keyword evidence="7" id="KW-0793">Thylakoid</keyword>
<evidence type="ECO:0000256" key="2">
    <source>
        <dbReference type="ARBA" id="ARBA00008182"/>
    </source>
</evidence>
<evidence type="ECO:0000256" key="6">
    <source>
        <dbReference type="PIRSR" id="PIRSR000081-2"/>
    </source>
</evidence>
<feature type="binding site" evidence="5">
    <location>
        <begin position="82"/>
        <end position="88"/>
    </location>
    <ligand>
        <name>(2R,3E)-phycocyanobilin</name>
        <dbReference type="ChEBI" id="CHEBI:85275"/>
        <label>2</label>
    </ligand>
</feature>
<keyword evidence="7" id="KW-0813">Transport</keyword>
<dbReference type="PANTHER" id="PTHR34011">
    <property type="entry name" value="PHYCOBILISOME 32.1 KDA LINKER POLYPEPTIDE, PHYCOCYANIN-ASSOCIATED, ROD 2-RELATED"/>
    <property type="match status" value="1"/>
</dbReference>
<dbReference type="InterPro" id="IPR012128">
    <property type="entry name" value="Phycobilisome_asu/bsu"/>
</dbReference>
<protein>
    <submittedName>
        <fullName evidence="8">Bleomycin hydrolase</fullName>
    </submittedName>
</protein>
<dbReference type="InterPro" id="IPR009050">
    <property type="entry name" value="Globin-like_sf"/>
</dbReference>
<feature type="binding site" evidence="5">
    <location>
        <position position="35"/>
    </location>
    <ligand>
        <name>(2R,3E)-phycocyanobilin</name>
        <dbReference type="ChEBI" id="CHEBI:85275"/>
        <label>1</label>
    </ligand>
</feature>
<keyword evidence="7" id="KW-0249">Electron transport</keyword>
<dbReference type="SUPFAM" id="SSF46458">
    <property type="entry name" value="Globin-like"/>
    <property type="match status" value="1"/>
</dbReference>
<keyword evidence="7" id="KW-0605">Phycobilisome</keyword>
<comment type="caution">
    <text evidence="8">The sequence shown here is derived from an EMBL/GenBank/DDBJ whole genome shotgun (WGS) entry which is preliminary data.</text>
</comment>
<dbReference type="PATRIC" id="fig|1604020.3.peg.609"/>
<evidence type="ECO:0000256" key="4">
    <source>
        <dbReference type="ARBA" id="ARBA00023307"/>
    </source>
</evidence>
<dbReference type="AlphaFoldDB" id="A0A0G2J4X2"/>
<dbReference type="Proteomes" id="UP000035067">
    <property type="component" value="Unassembled WGS sequence"/>
</dbReference>
<dbReference type="Pfam" id="PF00502">
    <property type="entry name" value="Phycobilisome"/>
    <property type="match status" value="1"/>
</dbReference>
<evidence type="ECO:0000256" key="5">
    <source>
        <dbReference type="PIRSR" id="PIRSR000081-1"/>
    </source>
</evidence>
<reference evidence="8 9" key="1">
    <citation type="submission" date="2015-01" db="EMBL/GenBank/DDBJ databases">
        <title>Lifestyle Evolution in Cyanobacterial Symbionts of Sponges.</title>
        <authorList>
            <person name="Burgsdorf I."/>
            <person name="Slaby B.M."/>
            <person name="Handley K.M."/>
            <person name="Haber M."/>
            <person name="Blom J."/>
            <person name="Marshall C.W."/>
            <person name="Gilbert J.A."/>
            <person name="Hentschel U."/>
            <person name="Steindler L."/>
        </authorList>
    </citation>
    <scope>NUCLEOTIDE SEQUENCE [LARGE SCALE GENOMIC DNA]</scope>
    <source>
        <strain evidence="8">SP3</strain>
    </source>
</reference>
<evidence type="ECO:0000256" key="7">
    <source>
        <dbReference type="RuleBase" id="RU004438"/>
    </source>
</evidence>
<comment type="similarity">
    <text evidence="2 7">Belongs to the phycobiliprotein family.</text>
</comment>
<proteinExistence type="inferred from homology"/>
<organism evidence="8 9">
    <name type="scientific">Candidatus Synechococcus spongiarum SP3</name>
    <dbReference type="NCBI Taxonomy" id="1604020"/>
    <lineage>
        <taxon>Bacteria</taxon>
        <taxon>Bacillati</taxon>
        <taxon>Cyanobacteriota</taxon>
        <taxon>Cyanophyceae</taxon>
        <taxon>Synechococcales</taxon>
        <taxon>Synechococcaceae</taxon>
        <taxon>Synechococcus</taxon>
    </lineage>
</organism>
<feature type="binding site" description="covalent" evidence="5">
    <location>
        <position position="82"/>
    </location>
    <ligand>
        <name>(2R,3E)-phycocyanobilin</name>
        <dbReference type="ChEBI" id="CHEBI:85275"/>
        <label>2</label>
    </ligand>
</feature>
<dbReference type="GO" id="GO:0015979">
    <property type="term" value="P:photosynthesis"/>
    <property type="evidence" value="ECO:0007669"/>
    <property type="project" value="UniProtKB-KW"/>
</dbReference>
<dbReference type="GO" id="GO:0030089">
    <property type="term" value="C:phycobilisome"/>
    <property type="evidence" value="ECO:0007669"/>
    <property type="project" value="UniProtKB-KW"/>
</dbReference>
<name>A0A0G2J4X2_9SYNE</name>
<dbReference type="PANTHER" id="PTHR34011:SF7">
    <property type="entry name" value="C-PHYCOCYANIN BETA SUBUNIT"/>
    <property type="match status" value="1"/>
</dbReference>
<dbReference type="InterPro" id="IPR038719">
    <property type="entry name" value="Phycobilisome_asu/bsu_sf"/>
</dbReference>
<dbReference type="GO" id="GO:0031676">
    <property type="term" value="C:plasma membrane-derived thylakoid membrane"/>
    <property type="evidence" value="ECO:0007669"/>
    <property type="project" value="UniProtKB-SubCell"/>
</dbReference>
<evidence type="ECO:0000256" key="3">
    <source>
        <dbReference type="ARBA" id="ARBA00022991"/>
    </source>
</evidence>
<evidence type="ECO:0000313" key="8">
    <source>
        <dbReference type="EMBL" id="KKZ12299.1"/>
    </source>
</evidence>
<dbReference type="EMBL" id="JXQG01000024">
    <property type="protein sequence ID" value="KKZ12299.1"/>
    <property type="molecule type" value="Genomic_DNA"/>
</dbReference>
<keyword evidence="7" id="KW-0472">Membrane</keyword>
<gene>
    <name evidence="8" type="ORF">TE42_05160</name>
</gene>
<keyword evidence="7" id="KW-0042">Antenna complex</keyword>
<comment type="subcellular location">
    <subcellularLocation>
        <location evidence="1 7">Cellular thylakoid membrane</location>
        <topology evidence="1 7">Peripheral membrane protein</topology>
        <orientation evidence="1 7">Cytoplasmic side</orientation>
    </subcellularLocation>
</comment>
<keyword evidence="3 7" id="KW-0157">Chromophore</keyword>
<evidence type="ECO:0000313" key="9">
    <source>
        <dbReference type="Proteomes" id="UP000035067"/>
    </source>
</evidence>
<feature type="binding site" evidence="5">
    <location>
        <position position="77"/>
    </location>
    <ligand>
        <name>(2R,3E)-phycocyanobilin</name>
        <dbReference type="ChEBI" id="CHEBI:85275"/>
        <label>2</label>
    </ligand>
</feature>
<dbReference type="PIRSF" id="PIRSF000081">
    <property type="entry name" value="Phycocyanin"/>
    <property type="match status" value="1"/>
</dbReference>
<dbReference type="Gene3D" id="1.10.490.20">
    <property type="entry name" value="Phycocyanins"/>
    <property type="match status" value="1"/>
</dbReference>
<keyword evidence="7" id="KW-0602">Photosynthesis</keyword>